<evidence type="ECO:0000256" key="1">
    <source>
        <dbReference type="SAM" id="MobiDB-lite"/>
    </source>
</evidence>
<evidence type="ECO:0000313" key="3">
    <source>
        <dbReference type="Proteomes" id="UP000177652"/>
    </source>
</evidence>
<gene>
    <name evidence="2" type="ORF">A3D71_00765</name>
</gene>
<dbReference type="EMBL" id="MFLK01000036">
    <property type="protein sequence ID" value="OGG65695.1"/>
    <property type="molecule type" value="Genomic_DNA"/>
</dbReference>
<reference evidence="2 3" key="1">
    <citation type="journal article" date="2016" name="Nat. Commun.">
        <title>Thousands of microbial genomes shed light on interconnected biogeochemical processes in an aquifer system.</title>
        <authorList>
            <person name="Anantharaman K."/>
            <person name="Brown C.T."/>
            <person name="Hug L.A."/>
            <person name="Sharon I."/>
            <person name="Castelle C.J."/>
            <person name="Probst A.J."/>
            <person name="Thomas B.C."/>
            <person name="Singh A."/>
            <person name="Wilkins M.J."/>
            <person name="Karaoz U."/>
            <person name="Brodie E.L."/>
            <person name="Williams K.H."/>
            <person name="Hubbard S.S."/>
            <person name="Banfield J.F."/>
        </authorList>
    </citation>
    <scope>NUCLEOTIDE SEQUENCE [LARGE SCALE GENOMIC DNA]</scope>
</reference>
<sequence>MNTAKAQAGTPSRRPPLQSDDMADFLNGYFSPKPWLFEHLAATNAETRQQCHDIIFADNVDFGAHTRQDMAKSCRKLSGDDSEEGERNGLVMALVHDRYRGGHHDKTLPEVARDVVEYRNFYFLLVA</sequence>
<accession>A0A1F6DW80</accession>
<comment type="caution">
    <text evidence="2">The sequence shown here is derived from an EMBL/GenBank/DDBJ whole genome shotgun (WGS) entry which is preliminary data.</text>
</comment>
<name>A0A1F6DW80_9BACT</name>
<protein>
    <submittedName>
        <fullName evidence="2">Uncharacterized protein</fullName>
    </submittedName>
</protein>
<organism evidence="2 3">
    <name type="scientific">Candidatus Kaiserbacteria bacterium RIFCSPHIGHO2_02_FULL_55_20</name>
    <dbReference type="NCBI Taxonomy" id="1798497"/>
    <lineage>
        <taxon>Bacteria</taxon>
        <taxon>Candidatus Kaiseribacteriota</taxon>
    </lineage>
</organism>
<dbReference type="Proteomes" id="UP000177652">
    <property type="component" value="Unassembled WGS sequence"/>
</dbReference>
<dbReference type="AlphaFoldDB" id="A0A1F6DW80"/>
<evidence type="ECO:0000313" key="2">
    <source>
        <dbReference type="EMBL" id="OGG65695.1"/>
    </source>
</evidence>
<proteinExistence type="predicted"/>
<feature type="region of interest" description="Disordered" evidence="1">
    <location>
        <begin position="1"/>
        <end position="20"/>
    </location>
</feature>